<evidence type="ECO:0000313" key="3">
    <source>
        <dbReference type="EMBL" id="RKL69155.1"/>
    </source>
</evidence>
<organism evidence="3 4">
    <name type="scientific">Salipaludibacillus neizhouensis</name>
    <dbReference type="NCBI Taxonomy" id="885475"/>
    <lineage>
        <taxon>Bacteria</taxon>
        <taxon>Bacillati</taxon>
        <taxon>Bacillota</taxon>
        <taxon>Bacilli</taxon>
        <taxon>Bacillales</taxon>
        <taxon>Bacillaceae</taxon>
    </lineage>
</organism>
<dbReference type="Pfam" id="PF00589">
    <property type="entry name" value="Phage_integrase"/>
    <property type="match status" value="1"/>
</dbReference>
<dbReference type="RefSeq" id="WP_110936206.1">
    <property type="nucleotide sequence ID" value="NZ_KZ614146.1"/>
</dbReference>
<dbReference type="InterPro" id="IPR050090">
    <property type="entry name" value="Tyrosine_recombinase_XerCD"/>
</dbReference>
<name>A0A3A9KMM8_9BACI</name>
<keyword evidence="4" id="KW-1185">Reference proteome</keyword>
<evidence type="ECO:0000313" key="4">
    <source>
        <dbReference type="Proteomes" id="UP000281498"/>
    </source>
</evidence>
<dbReference type="InterPro" id="IPR002104">
    <property type="entry name" value="Integrase_catalytic"/>
</dbReference>
<sequence length="198" mass="22346">MANKTKDRKGSIIDVQPLRSSEEISEFRDALKVAGKTARGDFSNRNLLLFNIGVNTGLRIGDIVQLRIEDVKGKSKMKISEGKTKKVRTVELGAIMGDIADYLEDEPNEGYLFPSRSGEKPITTTQAYRILTKASDLIGRNDIGTHTLRKTFGYHYYRLNKDVATLMEIFNHSDQATTKRYIGIREDEIAASLKDFRI</sequence>
<comment type="caution">
    <text evidence="3">The sequence shown here is derived from an EMBL/GenBank/DDBJ whole genome shotgun (WGS) entry which is preliminary data.</text>
</comment>
<proteinExistence type="predicted"/>
<reference evidence="3 4" key="1">
    <citation type="submission" date="2017-10" db="EMBL/GenBank/DDBJ databases">
        <title>Bacillus sp. nov., a halophilic bacterium isolated from a Keqin Lake.</title>
        <authorList>
            <person name="Wang H."/>
        </authorList>
    </citation>
    <scope>NUCLEOTIDE SEQUENCE [LARGE SCALE GENOMIC DNA]</scope>
    <source>
        <strain evidence="3 4">KCTC 13187</strain>
    </source>
</reference>
<dbReference type="InterPro" id="IPR011010">
    <property type="entry name" value="DNA_brk_join_enz"/>
</dbReference>
<dbReference type="EMBL" id="PDOE01000001">
    <property type="protein sequence ID" value="RKL69155.1"/>
    <property type="molecule type" value="Genomic_DNA"/>
</dbReference>
<keyword evidence="1" id="KW-0233">DNA recombination</keyword>
<dbReference type="InterPro" id="IPR013762">
    <property type="entry name" value="Integrase-like_cat_sf"/>
</dbReference>
<dbReference type="SUPFAM" id="SSF56349">
    <property type="entry name" value="DNA breaking-rejoining enzymes"/>
    <property type="match status" value="1"/>
</dbReference>
<dbReference type="GO" id="GO:0006310">
    <property type="term" value="P:DNA recombination"/>
    <property type="evidence" value="ECO:0007669"/>
    <property type="project" value="UniProtKB-KW"/>
</dbReference>
<accession>A0A3A9KMM8</accession>
<dbReference type="Gene3D" id="1.10.443.10">
    <property type="entry name" value="Intergrase catalytic core"/>
    <property type="match status" value="1"/>
</dbReference>
<dbReference type="PANTHER" id="PTHR30349">
    <property type="entry name" value="PHAGE INTEGRASE-RELATED"/>
    <property type="match status" value="1"/>
</dbReference>
<evidence type="ECO:0000256" key="1">
    <source>
        <dbReference type="ARBA" id="ARBA00023172"/>
    </source>
</evidence>
<dbReference type="PANTHER" id="PTHR30349:SF82">
    <property type="entry name" value="INTEGRASE_RECOMBINASE YOEC-RELATED"/>
    <property type="match status" value="1"/>
</dbReference>
<dbReference type="OrthoDB" id="9788852at2"/>
<dbReference type="GO" id="GO:0015074">
    <property type="term" value="P:DNA integration"/>
    <property type="evidence" value="ECO:0007669"/>
    <property type="project" value="InterPro"/>
</dbReference>
<protein>
    <submittedName>
        <fullName evidence="3">Site-specific integrase</fullName>
    </submittedName>
</protein>
<dbReference type="PROSITE" id="PS51898">
    <property type="entry name" value="TYR_RECOMBINASE"/>
    <property type="match status" value="1"/>
</dbReference>
<dbReference type="Proteomes" id="UP000281498">
    <property type="component" value="Unassembled WGS sequence"/>
</dbReference>
<dbReference type="AlphaFoldDB" id="A0A3A9KMM8"/>
<gene>
    <name evidence="3" type="ORF">CR203_03745</name>
</gene>
<feature type="domain" description="Tyr recombinase" evidence="2">
    <location>
        <begin position="13"/>
        <end position="194"/>
    </location>
</feature>
<dbReference type="GO" id="GO:0003677">
    <property type="term" value="F:DNA binding"/>
    <property type="evidence" value="ECO:0007669"/>
    <property type="project" value="InterPro"/>
</dbReference>
<evidence type="ECO:0000259" key="2">
    <source>
        <dbReference type="PROSITE" id="PS51898"/>
    </source>
</evidence>